<reference evidence="2 3" key="1">
    <citation type="submission" date="2016-01" db="EMBL/GenBank/DDBJ databases">
        <title>The draft genome sequence of Aquimarina sp. RZW4-3-2.</title>
        <authorList>
            <person name="Wang Y."/>
        </authorList>
    </citation>
    <scope>NUCLEOTIDE SEQUENCE [LARGE SCALE GENOMIC DNA]</scope>
    <source>
        <strain evidence="2 3">RZW4-3-2</strain>
    </source>
</reference>
<dbReference type="InterPro" id="IPR035992">
    <property type="entry name" value="Ricin_B-like_lectins"/>
</dbReference>
<dbReference type="InterPro" id="IPR000772">
    <property type="entry name" value="Ricin_B_lectin"/>
</dbReference>
<dbReference type="CDD" id="cd00161">
    <property type="entry name" value="beta-trefoil_Ricin-like"/>
    <property type="match status" value="2"/>
</dbReference>
<evidence type="ECO:0000313" key="2">
    <source>
        <dbReference type="EMBL" id="KZS42538.1"/>
    </source>
</evidence>
<keyword evidence="3" id="KW-1185">Reference proteome</keyword>
<dbReference type="SMART" id="SM00458">
    <property type="entry name" value="RICIN"/>
    <property type="match status" value="2"/>
</dbReference>
<name>A0A162DM80_9FLAO</name>
<dbReference type="Pfam" id="PF14200">
    <property type="entry name" value="RicinB_lectin_2"/>
    <property type="match status" value="2"/>
</dbReference>
<dbReference type="OrthoDB" id="9763933at2"/>
<dbReference type="RefSeq" id="WP_066310449.1">
    <property type="nucleotide sequence ID" value="NZ_LQRT01000002.1"/>
</dbReference>
<evidence type="ECO:0000259" key="1">
    <source>
        <dbReference type="SMART" id="SM00458"/>
    </source>
</evidence>
<dbReference type="SUPFAM" id="SSF50370">
    <property type="entry name" value="Ricin B-like lectins"/>
    <property type="match status" value="2"/>
</dbReference>
<dbReference type="AlphaFoldDB" id="A0A162DM80"/>
<proteinExistence type="predicted"/>
<comment type="caution">
    <text evidence="2">The sequence shown here is derived from an EMBL/GenBank/DDBJ whole genome shotgun (WGS) entry which is preliminary data.</text>
</comment>
<sequence>MIKISLEKIKCNEETNEVGSDEPYVLVTAVDYSTTPPAFEVVRYGPFNDVDQGETHKVLPNSPVFWGLNNKEAQLTNSNDAVFIVALMENDDGDAETLRGIVKGIVASSVLGSLNFSRAERVSKLINDINSATGTPTGAPNFDDRVGKPKELRFTNQELLLAHSIFSIKKEMIFVGDGGVYTLTFEAQNPKSAIGNRSGFKIIQASSNRFFDAHTSAANDFSLVTRTAQNNNTQLWGLKLVGAVYTIQQKSNGRFIDAHVSSNNDFSVVTRTAQNNDTQRWVIMPSTNGTSTIQQLYNGRFIDAHTSAANDFSLVTRTAQNNDTQRWVIRNIGSNNYTIKQKSSNRFVDGHEASSHDFSVVTRTAQSNNTQRWILTQVGGVYTIRQKANGRYVDAHVSSNNDFSVVTRTAQNNDTQRWVIIPNINGTSTIQQLYNGRFVDAHVVSSKDFSIVTRTAQNNDTQRWIITI</sequence>
<dbReference type="STRING" id="1642818.AWE51_03595"/>
<accession>A0A162DM80</accession>
<protein>
    <recommendedName>
        <fullName evidence="1">Ricin B lectin domain-containing protein</fullName>
    </recommendedName>
</protein>
<dbReference type="EMBL" id="LQRT01000002">
    <property type="protein sequence ID" value="KZS42538.1"/>
    <property type="molecule type" value="Genomic_DNA"/>
</dbReference>
<dbReference type="Proteomes" id="UP000076715">
    <property type="component" value="Unassembled WGS sequence"/>
</dbReference>
<feature type="domain" description="Ricin B lectin" evidence="1">
    <location>
        <begin position="336"/>
        <end position="467"/>
    </location>
</feature>
<dbReference type="Gene3D" id="2.80.10.50">
    <property type="match status" value="2"/>
</dbReference>
<gene>
    <name evidence="2" type="ORF">AWE51_03595</name>
</gene>
<feature type="domain" description="Ricin B lectin" evidence="1">
    <location>
        <begin position="199"/>
        <end position="330"/>
    </location>
</feature>
<evidence type="ECO:0000313" key="3">
    <source>
        <dbReference type="Proteomes" id="UP000076715"/>
    </source>
</evidence>
<dbReference type="PROSITE" id="PS50231">
    <property type="entry name" value="RICIN_B_LECTIN"/>
    <property type="match status" value="2"/>
</dbReference>
<organism evidence="2 3">
    <name type="scientific">Aquimarina aggregata</name>
    <dbReference type="NCBI Taxonomy" id="1642818"/>
    <lineage>
        <taxon>Bacteria</taxon>
        <taxon>Pseudomonadati</taxon>
        <taxon>Bacteroidota</taxon>
        <taxon>Flavobacteriia</taxon>
        <taxon>Flavobacteriales</taxon>
        <taxon>Flavobacteriaceae</taxon>
        <taxon>Aquimarina</taxon>
    </lineage>
</organism>